<feature type="compositionally biased region" description="Basic and acidic residues" evidence="1">
    <location>
        <begin position="1"/>
        <end position="15"/>
    </location>
</feature>
<dbReference type="Proteomes" id="UP001596113">
    <property type="component" value="Unassembled WGS sequence"/>
</dbReference>
<comment type="caution">
    <text evidence="2">The sequence shown here is derived from an EMBL/GenBank/DDBJ whole genome shotgun (WGS) entry which is preliminary data.</text>
</comment>
<feature type="region of interest" description="Disordered" evidence="1">
    <location>
        <begin position="1"/>
        <end position="83"/>
    </location>
</feature>
<evidence type="ECO:0000313" key="2">
    <source>
        <dbReference type="EMBL" id="MFC5404334.1"/>
    </source>
</evidence>
<keyword evidence="3" id="KW-1185">Reference proteome</keyword>
<dbReference type="EMBL" id="JBHSMI010000028">
    <property type="protein sequence ID" value="MFC5404334.1"/>
    <property type="molecule type" value="Genomic_DNA"/>
</dbReference>
<evidence type="ECO:0000256" key="1">
    <source>
        <dbReference type="SAM" id="MobiDB-lite"/>
    </source>
</evidence>
<reference evidence="3" key="1">
    <citation type="journal article" date="2019" name="Int. J. Syst. Evol. Microbiol.">
        <title>The Global Catalogue of Microorganisms (GCM) 10K type strain sequencing project: providing services to taxonomists for standard genome sequencing and annotation.</title>
        <authorList>
            <consortium name="The Broad Institute Genomics Platform"/>
            <consortium name="The Broad Institute Genome Sequencing Center for Infectious Disease"/>
            <person name="Wu L."/>
            <person name="Ma J."/>
        </authorList>
    </citation>
    <scope>NUCLEOTIDE SEQUENCE [LARGE SCALE GENOMIC DNA]</scope>
    <source>
        <strain evidence="3">CGMCC 1.18575</strain>
    </source>
</reference>
<protein>
    <submittedName>
        <fullName evidence="2">Uncharacterized protein</fullName>
    </submittedName>
</protein>
<dbReference type="RefSeq" id="WP_378134558.1">
    <property type="nucleotide sequence ID" value="NZ_JBHSMI010000028.1"/>
</dbReference>
<organism evidence="2 3">
    <name type="scientific">Cohnella soli</name>
    <dbReference type="NCBI Taxonomy" id="425005"/>
    <lineage>
        <taxon>Bacteria</taxon>
        <taxon>Bacillati</taxon>
        <taxon>Bacillota</taxon>
        <taxon>Bacilli</taxon>
        <taxon>Bacillales</taxon>
        <taxon>Paenibacillaceae</taxon>
        <taxon>Cohnella</taxon>
    </lineage>
</organism>
<proteinExistence type="predicted"/>
<accession>A0ABW0HTK9</accession>
<name>A0ABW0HTK9_9BACL</name>
<evidence type="ECO:0000313" key="3">
    <source>
        <dbReference type="Proteomes" id="UP001596113"/>
    </source>
</evidence>
<feature type="non-terminal residue" evidence="2">
    <location>
        <position position="1"/>
    </location>
</feature>
<sequence length="83" mass="9571">QNSSGRERTRNKDHNYVMNRFYTEDSGIRGSHRNSLEKPGYKAPKATRSTNSREKPGYRAPKATRSTNSREKPGYRAPNSTRR</sequence>
<gene>
    <name evidence="2" type="ORF">ACFPOF_16465</name>
</gene>